<dbReference type="EMBL" id="WOCD01000005">
    <property type="protein sequence ID" value="MUH73661.1"/>
    <property type="molecule type" value="Genomic_DNA"/>
</dbReference>
<sequence length="365" mass="42554">MSNLLISLFNNPELANKLSMYDWSKVVSHGRDQNMLGRIWWRLQSNSVEKHVPDRVVPHFTSCNLFVEQQEININRELEDISNTLVSRGIDTTVLKGAAYIAVSSNCKHGRIFNDIDILVDHSKIRDAEIALMTQGWFHKKETDYDKRYFREWMHEIQPLIHKDRLTTIDLHHNILPLTNKKHFNADKLKTIKLKQVPLLTFDLVDRFIHSATHLFTEGEFPHAIRDITDLIILYQELDGEEETESAHKLILERSKALGLDDYVHLALLFVLKNLDKELEHKQVESLVSKNAITFYVTVPAFKFVFTADSIAQGNFINNVGLFWLYMRSHLIKMPLHVLIPHICRKFIHNMKEKFKEEPVNGANK</sequence>
<evidence type="ECO:0000313" key="2">
    <source>
        <dbReference type="Proteomes" id="UP000439994"/>
    </source>
</evidence>
<dbReference type="Proteomes" id="UP000439994">
    <property type="component" value="Unassembled WGS sequence"/>
</dbReference>
<proteinExistence type="predicted"/>
<evidence type="ECO:0008006" key="3">
    <source>
        <dbReference type="Google" id="ProtNLM"/>
    </source>
</evidence>
<dbReference type="InterPro" id="IPR039498">
    <property type="entry name" value="NTP_transf_5"/>
</dbReference>
<name>A0A6N8FHC6_9GAMM</name>
<protein>
    <recommendedName>
        <fullName evidence="3">Nucleotidyltransferase family protein</fullName>
    </recommendedName>
</protein>
<accession>A0A6N8FHC6</accession>
<dbReference type="OrthoDB" id="5497963at2"/>
<reference evidence="1 2" key="1">
    <citation type="submission" date="2019-11" db="EMBL/GenBank/DDBJ databases">
        <title>P. haliotis isolates from Z. marina roots.</title>
        <authorList>
            <person name="Cohen M."/>
            <person name="Jospin G."/>
            <person name="Eisen J.A."/>
            <person name="Coil D.A."/>
        </authorList>
    </citation>
    <scope>NUCLEOTIDE SEQUENCE [LARGE SCALE GENOMIC DNA]</scope>
    <source>
        <strain evidence="1 2">UCD-MCMsp1aY</strain>
    </source>
</reference>
<dbReference type="Pfam" id="PF14907">
    <property type="entry name" value="NTP_transf_5"/>
    <property type="match status" value="1"/>
</dbReference>
<comment type="caution">
    <text evidence="1">The sequence shown here is derived from an EMBL/GenBank/DDBJ whole genome shotgun (WGS) entry which is preliminary data.</text>
</comment>
<gene>
    <name evidence="1" type="ORF">GNP35_14905</name>
</gene>
<dbReference type="AlphaFoldDB" id="A0A6N8FHC6"/>
<evidence type="ECO:0000313" key="1">
    <source>
        <dbReference type="EMBL" id="MUH73661.1"/>
    </source>
</evidence>
<keyword evidence="2" id="KW-1185">Reference proteome</keyword>
<dbReference type="RefSeq" id="WP_155697068.1">
    <property type="nucleotide sequence ID" value="NZ_WOCD01000005.1"/>
</dbReference>
<organism evidence="1 2">
    <name type="scientific">Psychrosphaera haliotis</name>
    <dbReference type="NCBI Taxonomy" id="555083"/>
    <lineage>
        <taxon>Bacteria</taxon>
        <taxon>Pseudomonadati</taxon>
        <taxon>Pseudomonadota</taxon>
        <taxon>Gammaproteobacteria</taxon>
        <taxon>Alteromonadales</taxon>
        <taxon>Pseudoalteromonadaceae</taxon>
        <taxon>Psychrosphaera</taxon>
    </lineage>
</organism>